<evidence type="ECO:0000313" key="2">
    <source>
        <dbReference type="Proteomes" id="UP001069802"/>
    </source>
</evidence>
<protein>
    <recommendedName>
        <fullName evidence="3">EF-hand domain-containing protein</fullName>
    </recommendedName>
</protein>
<comment type="caution">
    <text evidence="1">The sequence shown here is derived from an EMBL/GenBank/DDBJ whole genome shotgun (WGS) entry which is preliminary data.</text>
</comment>
<dbReference type="InterPro" id="IPR018247">
    <property type="entry name" value="EF_Hand_1_Ca_BS"/>
</dbReference>
<dbReference type="EMBL" id="JAPWGY010000002">
    <property type="protein sequence ID" value="MCZ4280817.1"/>
    <property type="molecule type" value="Genomic_DNA"/>
</dbReference>
<dbReference type="PROSITE" id="PS00018">
    <property type="entry name" value="EF_HAND_1"/>
    <property type="match status" value="1"/>
</dbReference>
<accession>A0ABT4LIB0</accession>
<keyword evidence="2" id="KW-1185">Reference proteome</keyword>
<organism evidence="1 2">
    <name type="scientific">Kiloniella laminariae</name>
    <dbReference type="NCBI Taxonomy" id="454162"/>
    <lineage>
        <taxon>Bacteria</taxon>
        <taxon>Pseudomonadati</taxon>
        <taxon>Pseudomonadota</taxon>
        <taxon>Alphaproteobacteria</taxon>
        <taxon>Rhodospirillales</taxon>
        <taxon>Kiloniellaceae</taxon>
        <taxon>Kiloniella</taxon>
    </lineage>
</organism>
<dbReference type="Proteomes" id="UP001069802">
    <property type="component" value="Unassembled WGS sequence"/>
</dbReference>
<name>A0ABT4LIB0_9PROT</name>
<gene>
    <name evidence="1" type="ORF">O4H49_08520</name>
</gene>
<evidence type="ECO:0000313" key="1">
    <source>
        <dbReference type="EMBL" id="MCZ4280817.1"/>
    </source>
</evidence>
<proteinExistence type="predicted"/>
<evidence type="ECO:0008006" key="3">
    <source>
        <dbReference type="Google" id="ProtNLM"/>
    </source>
</evidence>
<dbReference type="RefSeq" id="WP_269422994.1">
    <property type="nucleotide sequence ID" value="NZ_JAPWGY010000002.1"/>
</dbReference>
<reference evidence="1" key="1">
    <citation type="submission" date="2022-12" db="EMBL/GenBank/DDBJ databases">
        <title>Bacterial isolates from different developmental stages of Nematostella vectensis.</title>
        <authorList>
            <person name="Fraune S."/>
        </authorList>
    </citation>
    <scope>NUCLEOTIDE SEQUENCE</scope>
    <source>
        <strain evidence="1">G21630-S1</strain>
    </source>
</reference>
<sequence>MAEEFHILDFSQDNQIDAKEFSRRAEIAASLTEDFAMDAGMDALNTLLLVAKNVQRSTAGDQNLLQQGRAIAADTLGQASLMIEEVERFKNLSAELSRHS</sequence>